<dbReference type="EMBL" id="CP002629">
    <property type="protein sequence ID" value="AEB09933.1"/>
    <property type="molecule type" value="Genomic_DNA"/>
</dbReference>
<dbReference type="GO" id="GO:0050136">
    <property type="term" value="F:NADH dehydrogenase (quinone) (non-electrogenic) activity"/>
    <property type="evidence" value="ECO:0007669"/>
    <property type="project" value="UniProtKB-UniRule"/>
</dbReference>
<proteinExistence type="inferred from homology"/>
<comment type="catalytic activity">
    <reaction evidence="5">
        <text>a quinone + NADH + 5 H(+)(in) = a quinol + NAD(+) + 4 H(+)(out)</text>
        <dbReference type="Rhea" id="RHEA:57888"/>
        <dbReference type="ChEBI" id="CHEBI:15378"/>
        <dbReference type="ChEBI" id="CHEBI:24646"/>
        <dbReference type="ChEBI" id="CHEBI:57540"/>
        <dbReference type="ChEBI" id="CHEBI:57945"/>
        <dbReference type="ChEBI" id="CHEBI:132124"/>
    </reaction>
</comment>
<keyword evidence="8" id="KW-0560">Oxidoreductase</keyword>
<accession>F2NJY9</accession>
<evidence type="ECO:0000256" key="5">
    <source>
        <dbReference type="HAMAP-Rule" id="MF_00445"/>
    </source>
</evidence>
<comment type="subunit">
    <text evidence="5">NDH-1 is composed of 14 different subunits. Subunits NuoA, H, J, K, L, M, N constitute the membrane sector of the complex.</text>
</comment>
<feature type="transmembrane region" description="Helical" evidence="5">
    <location>
        <begin position="110"/>
        <end position="127"/>
    </location>
</feature>
<dbReference type="GO" id="GO:0048038">
    <property type="term" value="F:quinone binding"/>
    <property type="evidence" value="ECO:0007669"/>
    <property type="project" value="UniProtKB-KW"/>
</dbReference>
<gene>
    <name evidence="5" type="primary">nuoN</name>
    <name evidence="8" type="ordered locus">Desac_2104</name>
</gene>
<comment type="function">
    <text evidence="5">NDH-1 shuttles electrons from NADH, via FMN and iron-sulfur (Fe-S) centers, to quinones in the respiratory chain. The immediate electron acceptor for the enzyme in this species is believed to be ubiquinone. Couples the redox reaction to proton translocation (for every two electrons transferred, four hydrogen ions are translocated across the cytoplasmic membrane), and thus conserves the redox energy in a proton gradient.</text>
</comment>
<dbReference type="EC" id="7.1.1.-" evidence="5"/>
<feature type="transmembrane region" description="Helical" evidence="5">
    <location>
        <begin position="369"/>
        <end position="386"/>
    </location>
</feature>
<feature type="domain" description="NADH:quinone oxidoreductase/Mrp antiporter transmembrane" evidence="7">
    <location>
        <begin position="128"/>
        <end position="421"/>
    </location>
</feature>
<keyword evidence="4 5" id="KW-0472">Membrane</keyword>
<dbReference type="eggNOG" id="COG1007">
    <property type="taxonomic scope" value="Bacteria"/>
</dbReference>
<dbReference type="PRINTS" id="PR01434">
    <property type="entry name" value="NADHDHGNASE5"/>
</dbReference>
<keyword evidence="5" id="KW-0520">NAD</keyword>
<dbReference type="OrthoDB" id="9805769at2"/>
<sequence length="484" mass="52487">MSIDIPSISLTNIGPLITLSVAGLLLLLVDAFSIKGVKKGHFHQIALTAVLIALVQTVWLWDRQGADFSRMIYVDNFSFYFYVVFLIGTGISVALSIRYMEEYHKSCGEYYALMLFAAVGMMLLAAGGNLVTIFLGVEVLSIPIYILSGMFREEAKSNEAALKYLLLGGFSSAFLLFGMAMLYGGTGTMYLADLAKVIKSGGMNPLTYLGLGLLVVGFGFKVSLVPFHMWTPDVYEGAPTSITAFMSVGTKAAAFAAFLRVFMEVFPSVRMDWDMLLWVVAVATMTIGNVTALAQTNIKRMLAYSSIAHAGYILVGLVAGNQLGGIGILYYLLAYTLMNLGAFGVVILVSRKKDSCLNIYDYSGVGFQYPGMALLMSVFMFSLVGMPPTAGFIGKFYIFSAAVEAGYIWLVIIGVLNSLISVYYYLRIIVIMYMYPAEADLGPVPLNATMTTTLVFSAIAVLAIGIFPNSIYNLALSSVKILGI</sequence>
<keyword evidence="5" id="KW-0830">Ubiquinone</keyword>
<evidence type="ECO:0000256" key="1">
    <source>
        <dbReference type="ARBA" id="ARBA00004127"/>
    </source>
</evidence>
<dbReference type="GO" id="GO:0008137">
    <property type="term" value="F:NADH dehydrogenase (ubiquinone) activity"/>
    <property type="evidence" value="ECO:0007669"/>
    <property type="project" value="InterPro"/>
</dbReference>
<keyword evidence="5" id="KW-0997">Cell inner membrane</keyword>
<feature type="transmembrane region" description="Helical" evidence="5">
    <location>
        <begin position="79"/>
        <end position="98"/>
    </location>
</feature>
<keyword evidence="5" id="KW-1003">Cell membrane</keyword>
<comment type="similarity">
    <text evidence="5">Belongs to the complex I subunit 2 family.</text>
</comment>
<evidence type="ECO:0000259" key="7">
    <source>
        <dbReference type="Pfam" id="PF00361"/>
    </source>
</evidence>
<keyword evidence="5" id="KW-0874">Quinone</keyword>
<evidence type="ECO:0000256" key="6">
    <source>
        <dbReference type="RuleBase" id="RU000320"/>
    </source>
</evidence>
<dbReference type="PANTHER" id="PTHR22773">
    <property type="entry name" value="NADH DEHYDROGENASE"/>
    <property type="match status" value="1"/>
</dbReference>
<dbReference type="GO" id="GO:0012505">
    <property type="term" value="C:endomembrane system"/>
    <property type="evidence" value="ECO:0007669"/>
    <property type="project" value="UniProtKB-SubCell"/>
</dbReference>
<dbReference type="Pfam" id="PF00361">
    <property type="entry name" value="Proton_antipo_M"/>
    <property type="match status" value="1"/>
</dbReference>
<feature type="transmembrane region" description="Helical" evidence="5">
    <location>
        <begin position="41"/>
        <end position="59"/>
    </location>
</feature>
<protein>
    <recommendedName>
        <fullName evidence="5">NADH-quinone oxidoreductase subunit N</fullName>
        <ecNumber evidence="5">7.1.1.-</ecNumber>
    </recommendedName>
    <alternativeName>
        <fullName evidence="5">NADH dehydrogenase I subunit N</fullName>
    </alternativeName>
    <alternativeName>
        <fullName evidence="5">NDH-1 subunit N</fullName>
    </alternativeName>
</protein>
<dbReference type="KEGG" id="dao:Desac_2104"/>
<evidence type="ECO:0000256" key="3">
    <source>
        <dbReference type="ARBA" id="ARBA00022989"/>
    </source>
</evidence>
<dbReference type="GO" id="GO:0005886">
    <property type="term" value="C:plasma membrane"/>
    <property type="evidence" value="ECO:0007669"/>
    <property type="project" value="UniProtKB-SubCell"/>
</dbReference>
<feature type="transmembrane region" description="Helical" evidence="5">
    <location>
        <begin position="206"/>
        <end position="230"/>
    </location>
</feature>
<comment type="subcellular location">
    <subcellularLocation>
        <location evidence="5">Cell inner membrane</location>
        <topology evidence="5">Multi-pass membrane protein</topology>
    </subcellularLocation>
    <subcellularLocation>
        <location evidence="1">Endomembrane system</location>
        <topology evidence="1">Multi-pass membrane protein</topology>
    </subcellularLocation>
    <subcellularLocation>
        <location evidence="6">Membrane</location>
        <topology evidence="6">Multi-pass membrane protein</topology>
    </subcellularLocation>
</comment>
<dbReference type="RefSeq" id="WP_013707042.1">
    <property type="nucleotide sequence ID" value="NC_015388.1"/>
</dbReference>
<dbReference type="HOGENOM" id="CLU_007100_1_5_7"/>
<feature type="transmembrane region" description="Helical" evidence="5">
    <location>
        <begin position="275"/>
        <end position="294"/>
    </location>
</feature>
<dbReference type="GO" id="GO:0042773">
    <property type="term" value="P:ATP synthesis coupled electron transport"/>
    <property type="evidence" value="ECO:0007669"/>
    <property type="project" value="InterPro"/>
</dbReference>
<feature type="transmembrane region" description="Helical" evidence="5">
    <location>
        <begin position="164"/>
        <end position="186"/>
    </location>
</feature>
<feature type="transmembrane region" description="Helical" evidence="5">
    <location>
        <begin position="301"/>
        <end position="322"/>
    </location>
</feature>
<keyword evidence="3 5" id="KW-1133">Transmembrane helix</keyword>
<evidence type="ECO:0000256" key="4">
    <source>
        <dbReference type="ARBA" id="ARBA00023136"/>
    </source>
</evidence>
<feature type="transmembrane region" description="Helical" evidence="5">
    <location>
        <begin position="242"/>
        <end position="263"/>
    </location>
</feature>
<evidence type="ECO:0000313" key="8">
    <source>
        <dbReference type="EMBL" id="AEB09933.1"/>
    </source>
</evidence>
<dbReference type="InterPro" id="IPR001750">
    <property type="entry name" value="ND/Mrp_TM"/>
</dbReference>
<dbReference type="STRING" id="880072.Desac_2104"/>
<feature type="transmembrane region" description="Helical" evidence="5">
    <location>
        <begin position="133"/>
        <end position="152"/>
    </location>
</feature>
<name>F2NJY9_DESAR</name>
<reference evidence="8 9" key="1">
    <citation type="journal article" date="2011" name="Stand. Genomic Sci.">
        <title>Complete genome sequence of the acetate-degrading sulfate reducer Desulfobacca acetoxidans type strain (ASRB2).</title>
        <authorList>
            <person name="Goker M."/>
            <person name="Teshima H."/>
            <person name="Lapidus A."/>
            <person name="Nolan M."/>
            <person name="Lucas S."/>
            <person name="Hammon N."/>
            <person name="Deshpande S."/>
            <person name="Cheng J.F."/>
            <person name="Tapia R."/>
            <person name="Han C."/>
            <person name="Goodwin L."/>
            <person name="Pitluck S."/>
            <person name="Huntemann M."/>
            <person name="Liolios K."/>
            <person name="Ivanova N."/>
            <person name="Pagani I."/>
            <person name="Mavromatis K."/>
            <person name="Ovchinikova G."/>
            <person name="Pati A."/>
            <person name="Chen A."/>
            <person name="Palaniappan K."/>
            <person name="Land M."/>
            <person name="Hauser L."/>
            <person name="Brambilla E.M."/>
            <person name="Rohde M."/>
            <person name="Spring S."/>
            <person name="Detter J.C."/>
            <person name="Woyke T."/>
            <person name="Bristow J."/>
            <person name="Eisen J.A."/>
            <person name="Markowitz V."/>
            <person name="Hugenholtz P."/>
            <person name="Kyrpides N.C."/>
            <person name="Klenk H.P."/>
        </authorList>
    </citation>
    <scope>NUCLEOTIDE SEQUENCE [LARGE SCALE GENOMIC DNA]</scope>
    <source>
        <strain evidence="9">ATCC 700848 / DSM 11109 / ASRB2</strain>
    </source>
</reference>
<organism evidence="8 9">
    <name type="scientific">Desulfobacca acetoxidans (strain ATCC 700848 / DSM 11109 / ASRB2)</name>
    <dbReference type="NCBI Taxonomy" id="880072"/>
    <lineage>
        <taxon>Bacteria</taxon>
        <taxon>Pseudomonadati</taxon>
        <taxon>Thermodesulfobacteriota</taxon>
        <taxon>Desulfobaccia</taxon>
        <taxon>Desulfobaccales</taxon>
        <taxon>Desulfobaccaceae</taxon>
        <taxon>Desulfobacca</taxon>
    </lineage>
</organism>
<reference evidence="9" key="2">
    <citation type="submission" date="2011-03" db="EMBL/GenBank/DDBJ databases">
        <title>The complete genome of Desulfobacca acetoxidans DSM 11109.</title>
        <authorList>
            <consortium name="US DOE Joint Genome Institute (JGI-PGF)"/>
            <person name="Lucas S."/>
            <person name="Copeland A."/>
            <person name="Lapidus A."/>
            <person name="Bruce D."/>
            <person name="Goodwin L."/>
            <person name="Pitluck S."/>
            <person name="Peters L."/>
            <person name="Kyrpides N."/>
            <person name="Mavromatis K."/>
            <person name="Ivanova N."/>
            <person name="Ovchinnikova G."/>
            <person name="Teshima H."/>
            <person name="Detter J.C."/>
            <person name="Han C."/>
            <person name="Land M."/>
            <person name="Hauser L."/>
            <person name="Markowitz V."/>
            <person name="Cheng J.-F."/>
            <person name="Hugenholtz P."/>
            <person name="Woyke T."/>
            <person name="Wu D."/>
            <person name="Spring S."/>
            <person name="Schueler E."/>
            <person name="Brambilla E."/>
            <person name="Klenk H.-P."/>
            <person name="Eisen J.A."/>
        </authorList>
    </citation>
    <scope>NUCLEOTIDE SEQUENCE [LARGE SCALE GENOMIC DNA]</scope>
    <source>
        <strain evidence="9">ATCC 700848 / DSM 11109 / ASRB2</strain>
    </source>
</reference>
<evidence type="ECO:0000313" key="9">
    <source>
        <dbReference type="Proteomes" id="UP000000483"/>
    </source>
</evidence>
<dbReference type="NCBIfam" id="TIGR01770">
    <property type="entry name" value="NDH_I_N"/>
    <property type="match status" value="1"/>
</dbReference>
<keyword evidence="5" id="KW-0813">Transport</keyword>
<feature type="transmembrane region" description="Helical" evidence="5">
    <location>
        <begin position="328"/>
        <end position="349"/>
    </location>
</feature>
<dbReference type="AlphaFoldDB" id="F2NJY9"/>
<keyword evidence="2 5" id="KW-0812">Transmembrane</keyword>
<evidence type="ECO:0000256" key="2">
    <source>
        <dbReference type="ARBA" id="ARBA00022692"/>
    </source>
</evidence>
<dbReference type="Proteomes" id="UP000000483">
    <property type="component" value="Chromosome"/>
</dbReference>
<keyword evidence="5" id="KW-1278">Translocase</keyword>
<dbReference type="InterPro" id="IPR010096">
    <property type="entry name" value="NADH-Q_OxRdtase_suN/2"/>
</dbReference>
<feature type="transmembrane region" description="Helical" evidence="5">
    <location>
        <begin position="446"/>
        <end position="467"/>
    </location>
</feature>
<feature type="transmembrane region" description="Helical" evidence="5">
    <location>
        <begin position="406"/>
        <end position="426"/>
    </location>
</feature>
<dbReference type="HAMAP" id="MF_00445">
    <property type="entry name" value="NDH1_NuoN_1"/>
    <property type="match status" value="1"/>
</dbReference>
<feature type="transmembrane region" description="Helical" evidence="5">
    <location>
        <begin position="12"/>
        <end position="29"/>
    </location>
</feature>
<keyword evidence="9" id="KW-1185">Reference proteome</keyword>